<evidence type="ECO:0000313" key="2">
    <source>
        <dbReference type="EMBL" id="MBE5062093.1"/>
    </source>
</evidence>
<sequence>MELGKQIKKYRAEVNLSQEELSERVSVSRQTISN</sequence>
<dbReference type="PROSITE" id="PS50943">
    <property type="entry name" value="HTH_CROC1"/>
    <property type="match status" value="1"/>
</dbReference>
<dbReference type="RefSeq" id="WP_083582498.1">
    <property type="nucleotide sequence ID" value="NZ_JADCKL010000001.1"/>
</dbReference>
<keyword evidence="3" id="KW-1185">Reference proteome</keyword>
<proteinExistence type="predicted"/>
<protein>
    <submittedName>
        <fullName evidence="2">Helix-turn-helix transcriptional regulator</fullName>
    </submittedName>
</protein>
<dbReference type="Proteomes" id="UP000758652">
    <property type="component" value="Unassembled WGS sequence"/>
</dbReference>
<dbReference type="SUPFAM" id="SSF47413">
    <property type="entry name" value="lambda repressor-like DNA-binding domains"/>
    <property type="match status" value="1"/>
</dbReference>
<accession>A0ABR9RGJ2</accession>
<name>A0ABR9RGJ2_9FIRM</name>
<reference evidence="2 3" key="1">
    <citation type="submission" date="2020-10" db="EMBL/GenBank/DDBJ databases">
        <title>ChiBAC.</title>
        <authorList>
            <person name="Zenner C."/>
            <person name="Hitch T.C.A."/>
            <person name="Clavel T."/>
        </authorList>
    </citation>
    <scope>NUCLEOTIDE SEQUENCE [LARGE SCALE GENOMIC DNA]</scope>
    <source>
        <strain evidence="2 3">DSM 108991</strain>
    </source>
</reference>
<evidence type="ECO:0000313" key="3">
    <source>
        <dbReference type="Proteomes" id="UP000758652"/>
    </source>
</evidence>
<evidence type="ECO:0000259" key="1">
    <source>
        <dbReference type="PROSITE" id="PS50943"/>
    </source>
</evidence>
<organism evidence="2 3">
    <name type="scientific">Claveliimonas monacensis</name>
    <dbReference type="NCBI Taxonomy" id="2779351"/>
    <lineage>
        <taxon>Bacteria</taxon>
        <taxon>Bacillati</taxon>
        <taxon>Bacillota</taxon>
        <taxon>Clostridia</taxon>
        <taxon>Lachnospirales</taxon>
        <taxon>Lachnospiraceae</taxon>
        <taxon>Claveliimonas</taxon>
    </lineage>
</organism>
<feature type="domain" description="HTH cro/C1-type" evidence="1">
    <location>
        <begin position="7"/>
        <end position="34"/>
    </location>
</feature>
<gene>
    <name evidence="2" type="ORF">INF30_02240</name>
</gene>
<dbReference type="CDD" id="cd00093">
    <property type="entry name" value="HTH_XRE"/>
    <property type="match status" value="1"/>
</dbReference>
<dbReference type="Gene3D" id="1.10.260.40">
    <property type="entry name" value="lambda repressor-like DNA-binding domains"/>
    <property type="match status" value="1"/>
</dbReference>
<dbReference type="InterPro" id="IPR001387">
    <property type="entry name" value="Cro/C1-type_HTH"/>
</dbReference>
<dbReference type="Pfam" id="PF01381">
    <property type="entry name" value="HTH_3"/>
    <property type="match status" value="1"/>
</dbReference>
<comment type="caution">
    <text evidence="2">The sequence shown here is derived from an EMBL/GenBank/DDBJ whole genome shotgun (WGS) entry which is preliminary data.</text>
</comment>
<dbReference type="EMBL" id="JADCKL010000001">
    <property type="protein sequence ID" value="MBE5062093.1"/>
    <property type="molecule type" value="Genomic_DNA"/>
</dbReference>
<dbReference type="InterPro" id="IPR010982">
    <property type="entry name" value="Lambda_DNA-bd_dom_sf"/>
</dbReference>